<evidence type="ECO:0000313" key="4">
    <source>
        <dbReference type="EMBL" id="MQX37362.1"/>
    </source>
</evidence>
<dbReference type="InterPro" id="IPR044870">
    <property type="entry name" value="BMC_CP"/>
</dbReference>
<evidence type="ECO:0000313" key="5">
    <source>
        <dbReference type="Proteomes" id="UP000434582"/>
    </source>
</evidence>
<protein>
    <recommendedName>
        <fullName evidence="3">BMC circularly permuted domain-containing protein</fullName>
    </recommendedName>
</protein>
<comment type="subcellular location">
    <subcellularLocation>
        <location evidence="1">Bacterial microcompartment</location>
    </subcellularLocation>
</comment>
<feature type="domain" description="BMC circularly permuted" evidence="3">
    <location>
        <begin position="106"/>
        <end position="206"/>
    </location>
</feature>
<keyword evidence="2" id="KW-1283">Bacterial microcompartment</keyword>
<dbReference type="InterPro" id="IPR000249">
    <property type="entry name" value="BMC_dom"/>
</dbReference>
<dbReference type="Proteomes" id="UP000434582">
    <property type="component" value="Unassembled WGS sequence"/>
</dbReference>
<dbReference type="RefSeq" id="WP_153344761.1">
    <property type="nucleotide sequence ID" value="NZ_WIVE01000040.1"/>
</dbReference>
<comment type="caution">
    <text evidence="4">The sequence shown here is derived from an EMBL/GenBank/DDBJ whole genome shotgun (WGS) entry which is preliminary data.</text>
</comment>
<sequence>MITLRTHVFIDSLQPQLATYLGTVAQGFLPVPGDACLWMEVEPGMAIHRLTDVALKATRVHLGQLVVERAFGSMVIHHRDQSDVLTASDAVLARLGLDRSARRPCRVAWTETIRAIAPDHATLINRQDRRGSMILPGQSLFILETEPAGYVMYAANEAEKAANITLVDVRAVGAFGRLTLAGREADIDAAAEAAGRAVAAMGHAAF</sequence>
<gene>
    <name evidence="4" type="ORF">GHC57_12610</name>
</gene>
<proteinExistence type="predicted"/>
<evidence type="ECO:0000256" key="1">
    <source>
        <dbReference type="ARBA" id="ARBA00024322"/>
    </source>
</evidence>
<evidence type="ECO:0000259" key="3">
    <source>
        <dbReference type="PROSITE" id="PS51931"/>
    </source>
</evidence>
<dbReference type="AlphaFoldDB" id="A0A7X1ZFG0"/>
<dbReference type="PROSITE" id="PS51931">
    <property type="entry name" value="BMC_CP"/>
    <property type="match status" value="2"/>
</dbReference>
<dbReference type="InterPro" id="IPR037233">
    <property type="entry name" value="CcmK-like_sf"/>
</dbReference>
<dbReference type="SMART" id="SM00877">
    <property type="entry name" value="BMC"/>
    <property type="match status" value="2"/>
</dbReference>
<keyword evidence="5" id="KW-1185">Reference proteome</keyword>
<dbReference type="OrthoDB" id="5800762at2"/>
<dbReference type="Gene3D" id="3.30.70.1710">
    <property type="match status" value="2"/>
</dbReference>
<evidence type="ECO:0000256" key="2">
    <source>
        <dbReference type="ARBA" id="ARBA00024446"/>
    </source>
</evidence>
<organism evidence="4 5">
    <name type="scientific">Roseospira navarrensis</name>
    <dbReference type="NCBI Taxonomy" id="140058"/>
    <lineage>
        <taxon>Bacteria</taxon>
        <taxon>Pseudomonadati</taxon>
        <taxon>Pseudomonadota</taxon>
        <taxon>Alphaproteobacteria</taxon>
        <taxon>Rhodospirillales</taxon>
        <taxon>Rhodospirillaceae</taxon>
        <taxon>Roseospira</taxon>
    </lineage>
</organism>
<dbReference type="EMBL" id="WIVE01000040">
    <property type="protein sequence ID" value="MQX37362.1"/>
    <property type="molecule type" value="Genomic_DNA"/>
</dbReference>
<feature type="domain" description="BMC circularly permuted" evidence="3">
    <location>
        <begin position="3"/>
        <end position="104"/>
    </location>
</feature>
<dbReference type="GO" id="GO:0031469">
    <property type="term" value="C:bacterial microcompartment"/>
    <property type="evidence" value="ECO:0007669"/>
    <property type="project" value="UniProtKB-SubCell"/>
</dbReference>
<dbReference type="SUPFAM" id="SSF143414">
    <property type="entry name" value="CcmK-like"/>
    <property type="match status" value="1"/>
</dbReference>
<name>A0A7X1ZFG0_9PROT</name>
<dbReference type="CDD" id="cd07051">
    <property type="entry name" value="BMC_like_1_repeat1"/>
    <property type="match status" value="1"/>
</dbReference>
<reference evidence="4 5" key="1">
    <citation type="submission" date="2019-10" db="EMBL/GenBank/DDBJ databases">
        <title>Draft whole-genome sequence of the purple nonsulfur photosynthetic bacterium Roseospira navarrensis DSM 15114.</title>
        <authorList>
            <person name="Kyndt J.A."/>
            <person name="Meyer T.E."/>
        </authorList>
    </citation>
    <scope>NUCLEOTIDE SEQUENCE [LARGE SCALE GENOMIC DNA]</scope>
    <source>
        <strain evidence="4 5">DSM 15114</strain>
    </source>
</reference>
<accession>A0A7X1ZFG0</accession>